<keyword evidence="2" id="KW-1185">Reference proteome</keyword>
<organism evidence="1 2">
    <name type="scientific">Nocardia tenerifensis</name>
    <dbReference type="NCBI Taxonomy" id="228006"/>
    <lineage>
        <taxon>Bacteria</taxon>
        <taxon>Bacillati</taxon>
        <taxon>Actinomycetota</taxon>
        <taxon>Actinomycetes</taxon>
        <taxon>Mycobacteriales</taxon>
        <taxon>Nocardiaceae</taxon>
        <taxon>Nocardia</taxon>
    </lineage>
</organism>
<accession>A0A318JNN6</accession>
<dbReference type="Proteomes" id="UP000247569">
    <property type="component" value="Unassembled WGS sequence"/>
</dbReference>
<dbReference type="RefSeq" id="WP_040736285.1">
    <property type="nucleotide sequence ID" value="NZ_QJKF01000028.1"/>
</dbReference>
<protein>
    <submittedName>
        <fullName evidence="1">Uncharacterized protein</fullName>
    </submittedName>
</protein>
<sequence>MFDQFMKILETVQNEYLHDPELTDEAARRVVVQGLLDKQELIAASIWDKRFGLPQLISGSDAIRNVRHTLDEAAAEVVETEIIGRIPSRVVHERRHALVYLEAEITPQLDHEQVDTGRTSTAHWLARAAEKHVEVDYASDVPTYTGVDPIEDVALPPDVPWSDADKKAGLERAIGVYGLGPGQWIELEWPPNGSLTYEGFVYWTQFESCEAHAESDETQLENCAECTQPKRVVEEPARWTFYTTMTINAISFDQAGIESSREVYRDNLFEVAVIEQDPGDLVIGPSDPRSLW</sequence>
<evidence type="ECO:0000313" key="1">
    <source>
        <dbReference type="EMBL" id="PXX53343.1"/>
    </source>
</evidence>
<reference evidence="1 2" key="1">
    <citation type="submission" date="2018-05" db="EMBL/GenBank/DDBJ databases">
        <title>Genomic Encyclopedia of Type Strains, Phase IV (KMG-IV): sequencing the most valuable type-strain genomes for metagenomic binning, comparative biology and taxonomic classification.</title>
        <authorList>
            <person name="Goeker M."/>
        </authorList>
    </citation>
    <scope>NUCLEOTIDE SEQUENCE [LARGE SCALE GENOMIC DNA]</scope>
    <source>
        <strain evidence="1 2">DSM 44704</strain>
    </source>
</reference>
<proteinExistence type="predicted"/>
<name>A0A318JNN6_9NOCA</name>
<dbReference type="OrthoDB" id="4543971at2"/>
<comment type="caution">
    <text evidence="1">The sequence shown here is derived from an EMBL/GenBank/DDBJ whole genome shotgun (WGS) entry which is preliminary data.</text>
</comment>
<dbReference type="EMBL" id="QJKF01000028">
    <property type="protein sequence ID" value="PXX53343.1"/>
    <property type="molecule type" value="Genomic_DNA"/>
</dbReference>
<evidence type="ECO:0000313" key="2">
    <source>
        <dbReference type="Proteomes" id="UP000247569"/>
    </source>
</evidence>
<dbReference type="AlphaFoldDB" id="A0A318JNN6"/>
<gene>
    <name evidence="1" type="ORF">DFR70_12856</name>
</gene>